<dbReference type="EnsemblMetazoa" id="XM_019907367.1">
    <property type="protein sequence ID" value="XP_019762926.1"/>
    <property type="gene ID" value="LOC109539555"/>
</dbReference>
<dbReference type="SUPFAM" id="SSF47616">
    <property type="entry name" value="GST C-terminal domain-like"/>
    <property type="match status" value="1"/>
</dbReference>
<dbReference type="HOGENOM" id="CLU_076114_1_0_1"/>
<feature type="domain" description="AIMP2 thioredoxin-like" evidence="7">
    <location>
        <begin position="129"/>
        <end position="211"/>
    </location>
</feature>
<dbReference type="PANTHER" id="PTHR13438:SF2">
    <property type="entry name" value="AMINOACYL TRNA SYNTHASE COMPLEX-INTERACTING MULTIFUNCTIONAL PROTEIN 2"/>
    <property type="match status" value="1"/>
</dbReference>
<dbReference type="GO" id="GO:0005634">
    <property type="term" value="C:nucleus"/>
    <property type="evidence" value="ECO:0007669"/>
    <property type="project" value="UniProtKB-SubCell"/>
</dbReference>
<dbReference type="InterPro" id="IPR041503">
    <property type="entry name" value="AIMP2_thioredoxin"/>
</dbReference>
<keyword evidence="3" id="KW-0963">Cytoplasm</keyword>
<dbReference type="GO" id="GO:0006412">
    <property type="term" value="P:translation"/>
    <property type="evidence" value="ECO:0007669"/>
    <property type="project" value="UniProtKB-KW"/>
</dbReference>
<reference evidence="9" key="3">
    <citation type="submission" date="2024-08" db="UniProtKB">
        <authorList>
            <consortium name="EnsemblMetazoa"/>
        </authorList>
    </citation>
    <scope>IDENTIFICATION</scope>
</reference>
<gene>
    <name evidence="9" type="primary">109539555</name>
</gene>
<keyword evidence="5" id="KW-0539">Nucleus</keyword>
<feature type="domain" description="AIMP2 lysyl-tRNA synthetase binding" evidence="6">
    <location>
        <begin position="7"/>
        <end position="35"/>
    </location>
</feature>
<evidence type="ECO:0000313" key="9">
    <source>
        <dbReference type="EnsemblMetazoa" id="XP_019762926.1"/>
    </source>
</evidence>
<evidence type="ECO:0000256" key="2">
    <source>
        <dbReference type="ARBA" id="ARBA00004514"/>
    </source>
</evidence>
<dbReference type="InterPro" id="IPR031889">
    <property type="entry name" value="AIMP2_LysRS-bd"/>
</dbReference>
<comment type="subcellular location">
    <subcellularLocation>
        <location evidence="2">Cytoplasm</location>
        <location evidence="2">Cytosol</location>
    </subcellularLocation>
    <subcellularLocation>
        <location evidence="1">Nucleus</location>
    </subcellularLocation>
</comment>
<evidence type="ECO:0000256" key="3">
    <source>
        <dbReference type="ARBA" id="ARBA00022490"/>
    </source>
</evidence>
<dbReference type="InterPro" id="IPR036282">
    <property type="entry name" value="Glutathione-S-Trfase_C_sf"/>
</dbReference>
<evidence type="ECO:0000256" key="4">
    <source>
        <dbReference type="ARBA" id="ARBA00022917"/>
    </source>
</evidence>
<name>J3JWN3_DENPD</name>
<dbReference type="AlphaFoldDB" id="J3JWN3"/>
<dbReference type="Gene3D" id="1.20.1050.130">
    <property type="match status" value="1"/>
</dbReference>
<keyword evidence="10" id="KW-1185">Reference proteome</keyword>
<dbReference type="Pfam" id="PF16780">
    <property type="entry name" value="AIMP2_LysRS_bd"/>
    <property type="match status" value="1"/>
</dbReference>
<dbReference type="InterPro" id="IPR042360">
    <property type="entry name" value="AIMP2"/>
</dbReference>
<protein>
    <submittedName>
        <fullName evidence="8 9">Uncharacterized protein</fullName>
    </submittedName>
</protein>
<reference evidence="8" key="1">
    <citation type="journal article" date="2012" name="Insect Biochem. Mol. Biol.">
        <title>Transcriptome and full-length cDNA resources for the mountain pine beetle, Dendroctonus ponderosae Hopkins, a major insect pest of pine forests.</title>
        <authorList>
            <person name="Keeling C.I."/>
            <person name="Henderson H."/>
            <person name="Li M."/>
            <person name="Yuen M."/>
            <person name="Clark E.L."/>
            <person name="Fraser J.D."/>
            <person name="Huber D.P."/>
            <person name="Liao N.Y."/>
            <person name="Roderick Docking T."/>
            <person name="Birol I."/>
            <person name="Chan S.K."/>
            <person name="Taylor G.A."/>
            <person name="Palmquist D."/>
            <person name="Jones S.J."/>
            <person name="Bohlmann J."/>
        </authorList>
    </citation>
    <scope>NUCLEOTIDE SEQUENCE</scope>
    <source>
        <tissue evidence="8">Midgut and adhering fatbody of emerged adults of both sexes 1</tissue>
    </source>
</reference>
<dbReference type="EMBL" id="BT127651">
    <property type="protein sequence ID" value="AEE62613.1"/>
    <property type="molecule type" value="mRNA"/>
</dbReference>
<proteinExistence type="evidence at transcript level"/>
<dbReference type="GO" id="GO:0017101">
    <property type="term" value="C:aminoacyl-tRNA synthetase multienzyme complex"/>
    <property type="evidence" value="ECO:0007669"/>
    <property type="project" value="InterPro"/>
</dbReference>
<evidence type="ECO:0000256" key="1">
    <source>
        <dbReference type="ARBA" id="ARBA00004123"/>
    </source>
</evidence>
<dbReference type="Pfam" id="PF18569">
    <property type="entry name" value="Thioredoxin_16"/>
    <property type="match status" value="1"/>
</dbReference>
<dbReference type="PANTHER" id="PTHR13438">
    <property type="entry name" value="AMINOACYL TRNA SYNTHASE COMPLEX-INTERACTING MULTIFUNCTIONAL PROTEIN"/>
    <property type="match status" value="1"/>
</dbReference>
<sequence>MKAPIKMYHLKPVVVHDFAVEVPKCMYRLESIHKLKKVDDPKLSVSSPEKKLDIFDQVKQFLKNCQDVPGMAELEAKQCEILEQLAALKQQISTLKKDLLIQNEPASKRTPTVAVCPRVVPNIKALPESLVITANPSSPPYALQLVQRLLQNEIGLVIVSYVHSSVVSLSDAVKSLKESLSSFQPPSGVPVVNVKLIWKNIGSNSEFLLSQTVVSGEVNFLRFLSRLTKTTLTYENDSNALEVDSLLDQCYLLVRTKTKVERSGIIQSLSKALAKASWIAGSNQAGIVDVAAFSAIRQCGISNELNPNLTKWYQKCASLIAS</sequence>
<dbReference type="GO" id="GO:0005829">
    <property type="term" value="C:cytosol"/>
    <property type="evidence" value="ECO:0007669"/>
    <property type="project" value="UniProtKB-SubCell"/>
</dbReference>
<dbReference type="KEGG" id="dpa:109539555"/>
<keyword evidence="4" id="KW-0648">Protein biosynthesis</keyword>
<evidence type="ECO:0000256" key="5">
    <source>
        <dbReference type="ARBA" id="ARBA00023242"/>
    </source>
</evidence>
<evidence type="ECO:0000259" key="7">
    <source>
        <dbReference type="Pfam" id="PF18569"/>
    </source>
</evidence>
<accession>J3JWN3</accession>
<dbReference type="Proteomes" id="UP000019118">
    <property type="component" value="Unassembled WGS sequence"/>
</dbReference>
<evidence type="ECO:0000313" key="8">
    <source>
        <dbReference type="EMBL" id="AEE62613.1"/>
    </source>
</evidence>
<reference evidence="10" key="2">
    <citation type="journal article" date="2013" name="Genome Biol.">
        <title>Draft genome of the mountain pine beetle, Dendroctonus ponderosae Hopkins, a major forest pest.</title>
        <authorList>
            <person name="Keeling C.I."/>
            <person name="Yuen M.M."/>
            <person name="Liao N.Y."/>
            <person name="Docking T.R."/>
            <person name="Chan S.K."/>
            <person name="Taylor G.A."/>
            <person name="Palmquist D.L."/>
            <person name="Jackman S.D."/>
            <person name="Nguyen A."/>
            <person name="Li M."/>
            <person name="Henderson H."/>
            <person name="Janes J.K."/>
            <person name="Zhao Y."/>
            <person name="Pandoh P."/>
            <person name="Moore R."/>
            <person name="Sperling F.A."/>
            <person name="Huber D.P."/>
            <person name="Birol I."/>
            <person name="Jones S.J."/>
            <person name="Bohlmann J."/>
        </authorList>
    </citation>
    <scope>NUCLEOTIDE SEQUENCE</scope>
</reference>
<organism evidence="8">
    <name type="scientific">Dendroctonus ponderosae</name>
    <name type="common">Mountain pine beetle</name>
    <dbReference type="NCBI Taxonomy" id="77166"/>
    <lineage>
        <taxon>Eukaryota</taxon>
        <taxon>Metazoa</taxon>
        <taxon>Ecdysozoa</taxon>
        <taxon>Arthropoda</taxon>
        <taxon>Hexapoda</taxon>
        <taxon>Insecta</taxon>
        <taxon>Pterygota</taxon>
        <taxon>Neoptera</taxon>
        <taxon>Endopterygota</taxon>
        <taxon>Coleoptera</taxon>
        <taxon>Polyphaga</taxon>
        <taxon>Cucujiformia</taxon>
        <taxon>Curculionidae</taxon>
        <taxon>Scolytinae</taxon>
        <taxon>Dendroctonus</taxon>
    </lineage>
</organism>
<dbReference type="OrthoDB" id="424586at2759"/>
<evidence type="ECO:0000259" key="6">
    <source>
        <dbReference type="Pfam" id="PF16780"/>
    </source>
</evidence>
<evidence type="ECO:0000313" key="10">
    <source>
        <dbReference type="Proteomes" id="UP000019118"/>
    </source>
</evidence>